<dbReference type="SUPFAM" id="SSF69593">
    <property type="entry name" value="Glycerol-3-phosphate (1)-acyltransferase"/>
    <property type="match status" value="1"/>
</dbReference>
<dbReference type="Proteomes" id="UP000193218">
    <property type="component" value="Unassembled WGS sequence"/>
</dbReference>
<evidence type="ECO:0000256" key="3">
    <source>
        <dbReference type="ARBA" id="ARBA00023315"/>
    </source>
</evidence>
<keyword evidence="3 4" id="KW-0012">Acyltransferase</keyword>
<keyword evidence="4" id="KW-0444">Lipid biosynthesis</keyword>
<comment type="domain">
    <text evidence="4">The HXXXXD motif is essential for acyltransferase activity and may constitute the binding site for the phosphate moiety of the glycerol-3-phosphate.</text>
</comment>
<sequence>MFGWLAKPVTLISTIALSSLSLLSKRYQRVRYGYHLLIYVSTLGALSIWGVVVSVLASVTGQRLNINYYVARSFYNVCSPLINIRFIVEGEEHLTGLLRGGTDGQGQSAVLVGNHQSFLDILYLGRIFPRHASIMAKKELKWAPLLGQYLALSGAVFVDRKNRDAARLALEQAGDNMKKRQISLWVFPEGTRTLSAEPTLKTFKKGAFHLAIQAKVPVVPVVCENYHRLFDGKSRLDEGVLRIRVLPAITTEGMGPDDVSALTQSTREKMVATLREISAPGPLGRGPARDVPPLEKLPSEQQLGQPTEGRRRSSDDGSVADSQNGDSRNREEGQWDSTTEDEMDDDAVLLKKPTGSVNV</sequence>
<accession>A0A1Y1UAG2</accession>
<dbReference type="AlphaFoldDB" id="A0A1Y1UAG2"/>
<keyword evidence="4" id="KW-1208">Phospholipid metabolism</keyword>
<dbReference type="InterPro" id="IPR002123">
    <property type="entry name" value="Plipid/glycerol_acylTrfase"/>
</dbReference>
<keyword evidence="6" id="KW-0472">Membrane</keyword>
<feature type="region of interest" description="Disordered" evidence="5">
    <location>
        <begin position="276"/>
        <end position="359"/>
    </location>
</feature>
<dbReference type="NCBIfam" id="TIGR00530">
    <property type="entry name" value="AGP_acyltrn"/>
    <property type="match status" value="1"/>
</dbReference>
<feature type="transmembrane region" description="Helical" evidence="6">
    <location>
        <begin position="36"/>
        <end position="57"/>
    </location>
</feature>
<feature type="domain" description="Phospholipid/glycerol acyltransferase" evidence="7">
    <location>
        <begin position="109"/>
        <end position="226"/>
    </location>
</feature>
<reference evidence="8 9" key="1">
    <citation type="submission" date="2017-03" db="EMBL/GenBank/DDBJ databases">
        <title>Widespread Adenine N6-methylation of Active Genes in Fungi.</title>
        <authorList>
            <consortium name="DOE Joint Genome Institute"/>
            <person name="Mondo S.J."/>
            <person name="Dannebaum R.O."/>
            <person name="Kuo R.C."/>
            <person name="Louie K.B."/>
            <person name="Bewick A.J."/>
            <person name="Labutti K."/>
            <person name="Haridas S."/>
            <person name="Kuo A."/>
            <person name="Salamov A."/>
            <person name="Ahrendt S.R."/>
            <person name="Lau R."/>
            <person name="Bowen B.P."/>
            <person name="Lipzen A."/>
            <person name="Sullivan W."/>
            <person name="Andreopoulos W.B."/>
            <person name="Clum A."/>
            <person name="Lindquist E."/>
            <person name="Daum C."/>
            <person name="Northen T.R."/>
            <person name="Ramamoorthy G."/>
            <person name="Schmitz R.J."/>
            <person name="Gryganskyi A."/>
            <person name="Culley D."/>
            <person name="Magnuson J."/>
            <person name="James T.Y."/>
            <person name="O'Malley M.A."/>
            <person name="Stajich J.E."/>
            <person name="Spatafora J.W."/>
            <person name="Visel A."/>
            <person name="Grigoriev I.V."/>
        </authorList>
    </citation>
    <scope>NUCLEOTIDE SEQUENCE [LARGE SCALE GENOMIC DNA]</scope>
    <source>
        <strain evidence="8 9">NRRL Y-17943</strain>
    </source>
</reference>
<name>A0A1Y1UAG2_9TREE</name>
<keyword evidence="6" id="KW-1133">Transmembrane helix</keyword>
<dbReference type="GeneID" id="33558444"/>
<keyword evidence="4" id="KW-0594">Phospholipid biosynthesis</keyword>
<evidence type="ECO:0000313" key="8">
    <source>
        <dbReference type="EMBL" id="ORX35002.1"/>
    </source>
</evidence>
<dbReference type="OrthoDB" id="202234at2759"/>
<dbReference type="InParanoid" id="A0A1Y1UAG2"/>
<dbReference type="PANTHER" id="PTHR10434">
    <property type="entry name" value="1-ACYL-SN-GLYCEROL-3-PHOSPHATE ACYLTRANSFERASE"/>
    <property type="match status" value="1"/>
</dbReference>
<feature type="transmembrane region" description="Helical" evidence="6">
    <location>
        <begin position="6"/>
        <end position="24"/>
    </location>
</feature>
<feature type="compositionally biased region" description="Acidic residues" evidence="5">
    <location>
        <begin position="338"/>
        <end position="347"/>
    </location>
</feature>
<evidence type="ECO:0000256" key="4">
    <source>
        <dbReference type="RuleBase" id="RU361267"/>
    </source>
</evidence>
<dbReference type="GO" id="GO:0003841">
    <property type="term" value="F:1-acylglycerol-3-phosphate O-acyltransferase activity"/>
    <property type="evidence" value="ECO:0007669"/>
    <property type="project" value="UniProtKB-UniRule"/>
</dbReference>
<comment type="similarity">
    <text evidence="1 4">Belongs to the 1-acyl-sn-glycerol-3-phosphate acyltransferase family.</text>
</comment>
<comment type="catalytic activity">
    <reaction evidence="4">
        <text>a 1-acyl-sn-glycero-3-phosphate + an acyl-CoA = a 1,2-diacyl-sn-glycero-3-phosphate + CoA</text>
        <dbReference type="Rhea" id="RHEA:19709"/>
        <dbReference type="ChEBI" id="CHEBI:57287"/>
        <dbReference type="ChEBI" id="CHEBI:57970"/>
        <dbReference type="ChEBI" id="CHEBI:58342"/>
        <dbReference type="ChEBI" id="CHEBI:58608"/>
        <dbReference type="EC" id="2.3.1.51"/>
    </reaction>
</comment>
<evidence type="ECO:0000313" key="9">
    <source>
        <dbReference type="Proteomes" id="UP000193218"/>
    </source>
</evidence>
<dbReference type="PANTHER" id="PTHR10434:SF11">
    <property type="entry name" value="1-ACYL-SN-GLYCEROL-3-PHOSPHATE ACYLTRANSFERASE"/>
    <property type="match status" value="1"/>
</dbReference>
<dbReference type="GO" id="GO:0005783">
    <property type="term" value="C:endoplasmic reticulum"/>
    <property type="evidence" value="ECO:0007669"/>
    <property type="project" value="TreeGrafter"/>
</dbReference>
<keyword evidence="4" id="KW-0443">Lipid metabolism</keyword>
<keyword evidence="6" id="KW-0812">Transmembrane</keyword>
<dbReference type="CDD" id="cd07989">
    <property type="entry name" value="LPLAT_AGPAT-like"/>
    <property type="match status" value="1"/>
</dbReference>
<evidence type="ECO:0000256" key="6">
    <source>
        <dbReference type="SAM" id="Phobius"/>
    </source>
</evidence>
<dbReference type="EC" id="2.3.1.51" evidence="4"/>
<evidence type="ECO:0000256" key="1">
    <source>
        <dbReference type="ARBA" id="ARBA00008655"/>
    </source>
</evidence>
<evidence type="ECO:0000256" key="5">
    <source>
        <dbReference type="SAM" id="MobiDB-lite"/>
    </source>
</evidence>
<gene>
    <name evidence="8" type="ORF">BD324DRAFT_633578</name>
</gene>
<protein>
    <recommendedName>
        <fullName evidence="4">1-acyl-sn-glycerol-3-phosphate acyltransferase</fullName>
        <ecNumber evidence="4">2.3.1.51</ecNumber>
    </recommendedName>
</protein>
<dbReference type="Pfam" id="PF01553">
    <property type="entry name" value="Acyltransferase"/>
    <property type="match status" value="1"/>
</dbReference>
<evidence type="ECO:0000259" key="7">
    <source>
        <dbReference type="SMART" id="SM00563"/>
    </source>
</evidence>
<evidence type="ECO:0000256" key="2">
    <source>
        <dbReference type="ARBA" id="ARBA00022679"/>
    </source>
</evidence>
<organism evidence="8 9">
    <name type="scientific">Kockovaella imperatae</name>
    <dbReference type="NCBI Taxonomy" id="4999"/>
    <lineage>
        <taxon>Eukaryota</taxon>
        <taxon>Fungi</taxon>
        <taxon>Dikarya</taxon>
        <taxon>Basidiomycota</taxon>
        <taxon>Agaricomycotina</taxon>
        <taxon>Tremellomycetes</taxon>
        <taxon>Tremellales</taxon>
        <taxon>Cuniculitremaceae</taxon>
        <taxon>Kockovaella</taxon>
    </lineage>
</organism>
<dbReference type="GO" id="GO:0006654">
    <property type="term" value="P:phosphatidic acid biosynthetic process"/>
    <property type="evidence" value="ECO:0007669"/>
    <property type="project" value="TreeGrafter"/>
</dbReference>
<dbReference type="EMBL" id="NBSH01000012">
    <property type="protein sequence ID" value="ORX35002.1"/>
    <property type="molecule type" value="Genomic_DNA"/>
</dbReference>
<dbReference type="RefSeq" id="XP_021869218.1">
    <property type="nucleotide sequence ID" value="XM_022016635.1"/>
</dbReference>
<keyword evidence="2 4" id="KW-0808">Transferase</keyword>
<dbReference type="SMART" id="SM00563">
    <property type="entry name" value="PlsC"/>
    <property type="match status" value="1"/>
</dbReference>
<proteinExistence type="inferred from homology"/>
<dbReference type="GO" id="GO:0016020">
    <property type="term" value="C:membrane"/>
    <property type="evidence" value="ECO:0007669"/>
    <property type="project" value="InterPro"/>
</dbReference>
<dbReference type="STRING" id="4999.A0A1Y1UAG2"/>
<keyword evidence="9" id="KW-1185">Reference proteome</keyword>
<comment type="caution">
    <text evidence="8">The sequence shown here is derived from an EMBL/GenBank/DDBJ whole genome shotgun (WGS) entry which is preliminary data.</text>
</comment>
<dbReference type="InterPro" id="IPR004552">
    <property type="entry name" value="AGP_acyltrans"/>
</dbReference>
<dbReference type="FunCoup" id="A0A1Y1UAG2">
    <property type="interactions" value="183"/>
</dbReference>